<keyword evidence="1" id="KW-0472">Membrane</keyword>
<dbReference type="EMBL" id="JAETXX010000003">
    <property type="protein sequence ID" value="MCF8714591.1"/>
    <property type="molecule type" value="Genomic_DNA"/>
</dbReference>
<dbReference type="RefSeq" id="WP_236958555.1">
    <property type="nucleotide sequence ID" value="NZ_JAETXX010000003.1"/>
</dbReference>
<keyword evidence="1" id="KW-1133">Transmembrane helix</keyword>
<feature type="transmembrane region" description="Helical" evidence="1">
    <location>
        <begin position="59"/>
        <end position="79"/>
    </location>
</feature>
<evidence type="ECO:0000313" key="3">
    <source>
        <dbReference type="Proteomes" id="UP000829517"/>
    </source>
</evidence>
<keyword evidence="1" id="KW-0812">Transmembrane</keyword>
<evidence type="ECO:0008006" key="4">
    <source>
        <dbReference type="Google" id="ProtNLM"/>
    </source>
</evidence>
<keyword evidence="3" id="KW-1185">Reference proteome</keyword>
<proteinExistence type="predicted"/>
<organism evidence="2 3">
    <name type="scientific">Joostella atrarenae</name>
    <dbReference type="NCBI Taxonomy" id="679257"/>
    <lineage>
        <taxon>Bacteria</taxon>
        <taxon>Pseudomonadati</taxon>
        <taxon>Bacteroidota</taxon>
        <taxon>Flavobacteriia</taxon>
        <taxon>Flavobacteriales</taxon>
        <taxon>Flavobacteriaceae</taxon>
        <taxon>Joostella</taxon>
    </lineage>
</organism>
<evidence type="ECO:0000256" key="1">
    <source>
        <dbReference type="SAM" id="Phobius"/>
    </source>
</evidence>
<name>A0ABS9J2E2_9FLAO</name>
<accession>A0ABS9J2E2</accession>
<dbReference type="NCBIfam" id="NF040945">
    <property type="entry name" value="CCC_membrane"/>
    <property type="match status" value="1"/>
</dbReference>
<reference evidence="2 3" key="1">
    <citation type="submission" date="2021-01" db="EMBL/GenBank/DDBJ databases">
        <title>Genome sequencing of Joostella atrarenae M1-2 (= KCTC 23194).</title>
        <authorList>
            <person name="Zakaria M.R."/>
            <person name="Lam M.Q."/>
            <person name="Chong C.S."/>
        </authorList>
    </citation>
    <scope>NUCLEOTIDE SEQUENCE [LARGE SCALE GENOMIC DNA]</scope>
    <source>
        <strain evidence="2 3">M1-2</strain>
    </source>
</reference>
<protein>
    <recommendedName>
        <fullName evidence="4">Interferon-induced transmembrane protein</fullName>
    </recommendedName>
</protein>
<evidence type="ECO:0000313" key="2">
    <source>
        <dbReference type="EMBL" id="MCF8714591.1"/>
    </source>
</evidence>
<feature type="transmembrane region" description="Helical" evidence="1">
    <location>
        <begin position="12"/>
        <end position="39"/>
    </location>
</feature>
<comment type="caution">
    <text evidence="2">The sequence shown here is derived from an EMBL/GenBank/DDBJ whole genome shotgun (WGS) entry which is preliminary data.</text>
</comment>
<dbReference type="Proteomes" id="UP000829517">
    <property type="component" value="Unassembled WGS sequence"/>
</dbReference>
<sequence>MERQKLNPTITYVLSILGFLCCCFVGIGFIPAGIAYFIANKKIKEAELNPEEYDNVAGMRTAKTVALVVLIINLLYLAYSIYQISTVGWEEIQLQQQEIIEQWGIEQ</sequence>
<gene>
    <name evidence="2" type="ORF">JM658_07070</name>
</gene>